<feature type="domain" description="DUF5405" evidence="1">
    <location>
        <begin position="5"/>
        <end position="99"/>
    </location>
</feature>
<reference evidence="2 3" key="1">
    <citation type="submission" date="2018-11" db="EMBL/GenBank/DDBJ databases">
        <title>Complete genome sequence of Dickeya zeae strain CE1 infecting Canna edulis Ker-Gawl. in China.</title>
        <authorList>
            <person name="Zhang J."/>
            <person name="Lin B."/>
            <person name="Shen H."/>
            <person name="Jiang S."/>
            <person name="Pu X."/>
            <person name="Sun D."/>
        </authorList>
    </citation>
    <scope>NUCLEOTIDE SEQUENCE [LARGE SCALE GENOMIC DNA]</scope>
    <source>
        <strain evidence="2 3">CE1</strain>
    </source>
</reference>
<name>A0AAE6Z1G6_9GAMM</name>
<dbReference type="EMBL" id="CP033622">
    <property type="protein sequence ID" value="QIZ52364.1"/>
    <property type="molecule type" value="Genomic_DNA"/>
</dbReference>
<protein>
    <recommendedName>
        <fullName evidence="1">DUF5405 domain-containing protein</fullName>
    </recommendedName>
</protein>
<accession>A0AAE6Z1G6</accession>
<gene>
    <name evidence="2" type="ORF">DWG24_17230</name>
</gene>
<dbReference type="Pfam" id="PF17399">
    <property type="entry name" value="DUF5405"/>
    <property type="match status" value="1"/>
</dbReference>
<proteinExistence type="predicted"/>
<dbReference type="AlphaFoldDB" id="A0AAE6Z1G6"/>
<dbReference type="InterPro" id="IPR035404">
    <property type="entry name" value="DUF5405"/>
</dbReference>
<sequence>MDMPQNPAYNRVDINGRYAIAKVGYDFALGEVQCDNRDGAQPYLSTLAVYQTPLTLVNDFVHRSLCAEIRRGTVTDITTMLTEAERLSLLCLNAFEQLENTGTGLSE</sequence>
<evidence type="ECO:0000313" key="2">
    <source>
        <dbReference type="EMBL" id="QIZ52364.1"/>
    </source>
</evidence>
<evidence type="ECO:0000259" key="1">
    <source>
        <dbReference type="Pfam" id="PF17399"/>
    </source>
</evidence>
<dbReference type="RefSeq" id="WP_168363405.1">
    <property type="nucleotide sequence ID" value="NZ_CP033622.1"/>
</dbReference>
<dbReference type="Proteomes" id="UP000500801">
    <property type="component" value="Chromosome"/>
</dbReference>
<organism evidence="2 3">
    <name type="scientific">Dickeya zeae</name>
    <dbReference type="NCBI Taxonomy" id="204042"/>
    <lineage>
        <taxon>Bacteria</taxon>
        <taxon>Pseudomonadati</taxon>
        <taxon>Pseudomonadota</taxon>
        <taxon>Gammaproteobacteria</taxon>
        <taxon>Enterobacterales</taxon>
        <taxon>Pectobacteriaceae</taxon>
        <taxon>Dickeya</taxon>
    </lineage>
</organism>
<evidence type="ECO:0000313" key="3">
    <source>
        <dbReference type="Proteomes" id="UP000500801"/>
    </source>
</evidence>